<dbReference type="OrthoDB" id="10068079at2759"/>
<reference evidence="6 7" key="1">
    <citation type="journal article" date="2016" name="Genome Biol. Evol.">
        <title>Gene Family Evolution Reflects Adaptation to Soil Environmental Stressors in the Genome of the Collembolan Orchesella cincta.</title>
        <authorList>
            <person name="Faddeeva-Vakhrusheva A."/>
            <person name="Derks M.F."/>
            <person name="Anvar S.Y."/>
            <person name="Agamennone V."/>
            <person name="Suring W."/>
            <person name="Smit S."/>
            <person name="van Straalen N.M."/>
            <person name="Roelofs D."/>
        </authorList>
    </citation>
    <scope>NUCLEOTIDE SEQUENCE [LARGE SCALE GENOMIC DNA]</scope>
    <source>
        <tissue evidence="6">Mixed pool</tissue>
    </source>
</reference>
<proteinExistence type="predicted"/>
<dbReference type="PANTHER" id="PTHR46698">
    <property type="entry name" value="CROSSVEINLESS 2"/>
    <property type="match status" value="1"/>
</dbReference>
<protein>
    <submittedName>
        <fullName evidence="6">WNT1-inducible-signaling pathway protein 2</fullName>
    </submittedName>
</protein>
<comment type="caution">
    <text evidence="6">The sequence shown here is derived from an EMBL/GenBank/DDBJ whole genome shotgun (WGS) entry which is preliminary data.</text>
</comment>
<name>A0A1D2MSD1_ORCCI</name>
<evidence type="ECO:0000256" key="1">
    <source>
        <dbReference type="ARBA" id="ARBA00004613"/>
    </source>
</evidence>
<keyword evidence="2" id="KW-0964">Secreted</keyword>
<dbReference type="Proteomes" id="UP000094527">
    <property type="component" value="Unassembled WGS sequence"/>
</dbReference>
<dbReference type="PANTHER" id="PTHR46698:SF3">
    <property type="entry name" value="TENECTIN ISOFORM 1-RELATED"/>
    <property type="match status" value="1"/>
</dbReference>
<dbReference type="AlphaFoldDB" id="A0A1D2MSD1"/>
<dbReference type="STRING" id="48709.A0A1D2MSD1"/>
<dbReference type="SUPFAM" id="SSF57603">
    <property type="entry name" value="FnI-like domain"/>
    <property type="match status" value="1"/>
</dbReference>
<feature type="compositionally biased region" description="Low complexity" evidence="4">
    <location>
        <begin position="54"/>
        <end position="75"/>
    </location>
</feature>
<feature type="compositionally biased region" description="Polar residues" evidence="4">
    <location>
        <begin position="193"/>
        <end position="209"/>
    </location>
</feature>
<dbReference type="InterPro" id="IPR001007">
    <property type="entry name" value="VWF_dom"/>
</dbReference>
<evidence type="ECO:0000313" key="6">
    <source>
        <dbReference type="EMBL" id="ODM95704.1"/>
    </source>
</evidence>
<feature type="region of interest" description="Disordered" evidence="4">
    <location>
        <begin position="1"/>
        <end position="82"/>
    </location>
</feature>
<keyword evidence="7" id="KW-1185">Reference proteome</keyword>
<evidence type="ECO:0000259" key="5">
    <source>
        <dbReference type="PROSITE" id="PS50184"/>
    </source>
</evidence>
<dbReference type="PROSITE" id="PS50184">
    <property type="entry name" value="VWFC_2"/>
    <property type="match status" value="1"/>
</dbReference>
<dbReference type="InterPro" id="IPR052424">
    <property type="entry name" value="Kielin_Chordin-BMP_Reg"/>
</dbReference>
<keyword evidence="3" id="KW-0732">Signal</keyword>
<comment type="subcellular location">
    <subcellularLocation>
        <location evidence="1">Secreted</location>
    </subcellularLocation>
</comment>
<feature type="region of interest" description="Disordered" evidence="4">
    <location>
        <begin position="149"/>
        <end position="242"/>
    </location>
</feature>
<evidence type="ECO:0000256" key="3">
    <source>
        <dbReference type="ARBA" id="ARBA00022729"/>
    </source>
</evidence>
<feature type="domain" description="VWFC" evidence="5">
    <location>
        <begin position="81"/>
        <end position="146"/>
    </location>
</feature>
<evidence type="ECO:0000313" key="7">
    <source>
        <dbReference type="Proteomes" id="UP000094527"/>
    </source>
</evidence>
<feature type="compositionally biased region" description="Low complexity" evidence="4">
    <location>
        <begin position="172"/>
        <end position="191"/>
    </location>
</feature>
<feature type="non-terminal residue" evidence="6">
    <location>
        <position position="1"/>
    </location>
</feature>
<dbReference type="Gene3D" id="2.10.70.10">
    <property type="entry name" value="Complement Module, domain 1"/>
    <property type="match status" value="1"/>
</dbReference>
<organism evidence="6 7">
    <name type="scientific">Orchesella cincta</name>
    <name type="common">Springtail</name>
    <name type="synonym">Podura cincta</name>
    <dbReference type="NCBI Taxonomy" id="48709"/>
    <lineage>
        <taxon>Eukaryota</taxon>
        <taxon>Metazoa</taxon>
        <taxon>Ecdysozoa</taxon>
        <taxon>Arthropoda</taxon>
        <taxon>Hexapoda</taxon>
        <taxon>Collembola</taxon>
        <taxon>Entomobryomorpha</taxon>
        <taxon>Entomobryoidea</taxon>
        <taxon>Orchesellidae</taxon>
        <taxon>Orchesellinae</taxon>
        <taxon>Orchesella</taxon>
    </lineage>
</organism>
<evidence type="ECO:0000256" key="2">
    <source>
        <dbReference type="ARBA" id="ARBA00022525"/>
    </source>
</evidence>
<accession>A0A1D2MSD1</accession>
<sequence length="279" mass="29222">EAAITTERPSPIIQQTTEGGAPVDITELPVSLTPESGAAMMSSTEKIETADGISSTEETATSSSDDSDGSTDPSTNVPGEGSCYVEGKTYRNGSSIPPTTPCHIACACKNSIVHCLLVHCPPPPNNYVDCKPIYRSGVCCPEYDCGTTEGSGVTVTPEPPGGDKDSSVVTVTPEPASTEISESSSISSESAHTPDSSTPSSENLVSEQQDSSERPVTESTTDIVTPVQDQPGEGGAAGSSSETFRCFHEHPCIIIIFWRAIHNRSSSRATRVIHRLSTT</sequence>
<gene>
    <name evidence="6" type="ORF">Ocin01_10976</name>
</gene>
<dbReference type="EMBL" id="LJIJ01000631">
    <property type="protein sequence ID" value="ODM95704.1"/>
    <property type="molecule type" value="Genomic_DNA"/>
</dbReference>
<evidence type="ECO:0000256" key="4">
    <source>
        <dbReference type="SAM" id="MobiDB-lite"/>
    </source>
</evidence>
<dbReference type="GO" id="GO:0005576">
    <property type="term" value="C:extracellular region"/>
    <property type="evidence" value="ECO:0007669"/>
    <property type="project" value="UniProtKB-SubCell"/>
</dbReference>